<protein>
    <recommendedName>
        <fullName evidence="1">DDE-1 domain-containing protein</fullName>
    </recommendedName>
</protein>
<feature type="domain" description="DDE-1" evidence="1">
    <location>
        <begin position="2"/>
        <end position="86"/>
    </location>
</feature>
<dbReference type="InParanoid" id="A0A0C3GFC6"/>
<organism evidence="2 3">
    <name type="scientific">Oidiodendron maius (strain Zn)</name>
    <dbReference type="NCBI Taxonomy" id="913774"/>
    <lineage>
        <taxon>Eukaryota</taxon>
        <taxon>Fungi</taxon>
        <taxon>Dikarya</taxon>
        <taxon>Ascomycota</taxon>
        <taxon>Pezizomycotina</taxon>
        <taxon>Leotiomycetes</taxon>
        <taxon>Leotiomycetes incertae sedis</taxon>
        <taxon>Myxotrichaceae</taxon>
        <taxon>Oidiodendron</taxon>
    </lineage>
</organism>
<feature type="non-terminal residue" evidence="2">
    <location>
        <position position="1"/>
    </location>
</feature>
<dbReference type="Pfam" id="PF03184">
    <property type="entry name" value="DDE_1"/>
    <property type="match status" value="1"/>
</dbReference>
<proteinExistence type="predicted"/>
<accession>A0A0C3GFC6</accession>
<dbReference type="OrthoDB" id="3438866at2759"/>
<sequence>IRHFKKQTQPRKVRGFWLLILDRYKSYYIPDFKLYYKEKNIITLYIPAYSSYILQPLDIGCFSLLKKAYRKQIERLIYSSQTYIIKEDFFLAFCITFPKAMTISNIQGGFRGTGIILFNPEEVLEGLP</sequence>
<dbReference type="HOGENOM" id="CLU_013929_2_4_1"/>
<dbReference type="EMBL" id="KN832888">
    <property type="protein sequence ID" value="KIM94820.1"/>
    <property type="molecule type" value="Genomic_DNA"/>
</dbReference>
<dbReference type="AlphaFoldDB" id="A0A0C3GFC6"/>
<reference evidence="2 3" key="1">
    <citation type="submission" date="2014-04" db="EMBL/GenBank/DDBJ databases">
        <authorList>
            <consortium name="DOE Joint Genome Institute"/>
            <person name="Kuo A."/>
            <person name="Martino E."/>
            <person name="Perotto S."/>
            <person name="Kohler A."/>
            <person name="Nagy L.G."/>
            <person name="Floudas D."/>
            <person name="Copeland A."/>
            <person name="Barry K.W."/>
            <person name="Cichocki N."/>
            <person name="Veneault-Fourrey C."/>
            <person name="LaButti K."/>
            <person name="Lindquist E.A."/>
            <person name="Lipzen A."/>
            <person name="Lundell T."/>
            <person name="Morin E."/>
            <person name="Murat C."/>
            <person name="Sun H."/>
            <person name="Tunlid A."/>
            <person name="Henrissat B."/>
            <person name="Grigoriev I.V."/>
            <person name="Hibbett D.S."/>
            <person name="Martin F."/>
            <person name="Nordberg H.P."/>
            <person name="Cantor M.N."/>
            <person name="Hua S.X."/>
        </authorList>
    </citation>
    <scope>NUCLEOTIDE SEQUENCE [LARGE SCALE GENOMIC DNA]</scope>
    <source>
        <strain evidence="2 3">Zn</strain>
    </source>
</reference>
<evidence type="ECO:0000313" key="3">
    <source>
        <dbReference type="Proteomes" id="UP000054321"/>
    </source>
</evidence>
<dbReference type="STRING" id="913774.A0A0C3GFC6"/>
<dbReference type="Proteomes" id="UP000054321">
    <property type="component" value="Unassembled WGS sequence"/>
</dbReference>
<keyword evidence="3" id="KW-1185">Reference proteome</keyword>
<dbReference type="GO" id="GO:0003676">
    <property type="term" value="F:nucleic acid binding"/>
    <property type="evidence" value="ECO:0007669"/>
    <property type="project" value="InterPro"/>
</dbReference>
<evidence type="ECO:0000259" key="1">
    <source>
        <dbReference type="Pfam" id="PF03184"/>
    </source>
</evidence>
<gene>
    <name evidence="2" type="ORF">OIDMADRAFT_134593</name>
</gene>
<reference evidence="3" key="2">
    <citation type="submission" date="2015-01" db="EMBL/GenBank/DDBJ databases">
        <title>Evolutionary Origins and Diversification of the Mycorrhizal Mutualists.</title>
        <authorList>
            <consortium name="DOE Joint Genome Institute"/>
            <consortium name="Mycorrhizal Genomics Consortium"/>
            <person name="Kohler A."/>
            <person name="Kuo A."/>
            <person name="Nagy L.G."/>
            <person name="Floudas D."/>
            <person name="Copeland A."/>
            <person name="Barry K.W."/>
            <person name="Cichocki N."/>
            <person name="Veneault-Fourrey C."/>
            <person name="LaButti K."/>
            <person name="Lindquist E.A."/>
            <person name="Lipzen A."/>
            <person name="Lundell T."/>
            <person name="Morin E."/>
            <person name="Murat C."/>
            <person name="Riley R."/>
            <person name="Ohm R."/>
            <person name="Sun H."/>
            <person name="Tunlid A."/>
            <person name="Henrissat B."/>
            <person name="Grigoriev I.V."/>
            <person name="Hibbett D.S."/>
            <person name="Martin F."/>
        </authorList>
    </citation>
    <scope>NUCLEOTIDE SEQUENCE [LARGE SCALE GENOMIC DNA]</scope>
    <source>
        <strain evidence="3">Zn</strain>
    </source>
</reference>
<evidence type="ECO:0000313" key="2">
    <source>
        <dbReference type="EMBL" id="KIM94820.1"/>
    </source>
</evidence>
<dbReference type="InterPro" id="IPR004875">
    <property type="entry name" value="DDE_SF_endonuclease_dom"/>
</dbReference>
<name>A0A0C3GFC6_OIDMZ</name>